<gene>
    <name evidence="1" type="ORF">F2Q68_00038752</name>
</gene>
<dbReference type="Gene3D" id="2.40.70.10">
    <property type="entry name" value="Acid Proteases"/>
    <property type="match status" value="1"/>
</dbReference>
<protein>
    <submittedName>
        <fullName evidence="1">Uncharacterized protein</fullName>
    </submittedName>
</protein>
<accession>A0A8S9MJ49</accession>
<dbReference type="EMBL" id="QGKW02000007">
    <property type="protein sequence ID" value="KAF2618238.1"/>
    <property type="molecule type" value="Genomic_DNA"/>
</dbReference>
<comment type="caution">
    <text evidence="1">The sequence shown here is derived from an EMBL/GenBank/DDBJ whole genome shotgun (WGS) entry which is preliminary data.</text>
</comment>
<dbReference type="AlphaFoldDB" id="A0A8S9MJ49"/>
<evidence type="ECO:0000313" key="1">
    <source>
        <dbReference type="EMBL" id="KAF2618238.1"/>
    </source>
</evidence>
<reference evidence="1" key="1">
    <citation type="submission" date="2019-12" db="EMBL/GenBank/DDBJ databases">
        <title>Genome sequencing and annotation of Brassica cretica.</title>
        <authorList>
            <person name="Studholme D.J."/>
            <person name="Sarris P.F."/>
        </authorList>
    </citation>
    <scope>NUCLEOTIDE SEQUENCE</scope>
    <source>
        <strain evidence="1">PFS-001/15</strain>
        <tissue evidence="1">Leaf</tissue>
    </source>
</reference>
<sequence>MVMVDHLGLKVEPSKESFTFVDCSQRNSGGIVRDLEVHIGNPLVPVDFHVLEIKMNWKSSLLLGRAFLSTVGAVCNMQTNQLCLTLIDPHIHYEPIPVIKPQTSSSLIAACHCEAEYETEYPASIETHTPTSIDSQKSIDNHLEESIDSSPDDWENDYYNPTLAEERATEYQGICAEEDRNATSIDITIPISIDTHHHQTNRKRASSDIAYRTTIHEPGADELHEGFTTEELLNLQERSDTYSLFAAACGKGTRFYNPFTRAKRPSIDNNASTSIDNCPKPPSIVSEKVKHNIDFLTSVEFGIFRDPEGYARAVDGHALQVSKDFIADILQMANGAENLFMQQHNTPEHQQRVTDEFYDTTGEVDDRFKPKYQPHTRLSINISVPTSIDRRSKLGKRAYDRDGTRRFQWEKKDNYWVYRDDHGLARGVDGHIIHLSKDYIRNLLERASMDEYSYICLPEQARSFTQAKLVTEIYTKDEINEMLYGICGAQKNNEDDFQIKLDGVHYPLNDNISWLTTCMEEMRQDIARMQTQRAAEATTLASVDINISTSLTMTRHNQIR</sequence>
<evidence type="ECO:0000313" key="2">
    <source>
        <dbReference type="Proteomes" id="UP000712281"/>
    </source>
</evidence>
<dbReference type="InterPro" id="IPR021109">
    <property type="entry name" value="Peptidase_aspartic_dom_sf"/>
</dbReference>
<dbReference type="Proteomes" id="UP000712281">
    <property type="component" value="Unassembled WGS sequence"/>
</dbReference>
<name>A0A8S9MJ49_BRACR</name>
<proteinExistence type="predicted"/>
<organism evidence="1 2">
    <name type="scientific">Brassica cretica</name>
    <name type="common">Mustard</name>
    <dbReference type="NCBI Taxonomy" id="69181"/>
    <lineage>
        <taxon>Eukaryota</taxon>
        <taxon>Viridiplantae</taxon>
        <taxon>Streptophyta</taxon>
        <taxon>Embryophyta</taxon>
        <taxon>Tracheophyta</taxon>
        <taxon>Spermatophyta</taxon>
        <taxon>Magnoliopsida</taxon>
        <taxon>eudicotyledons</taxon>
        <taxon>Gunneridae</taxon>
        <taxon>Pentapetalae</taxon>
        <taxon>rosids</taxon>
        <taxon>malvids</taxon>
        <taxon>Brassicales</taxon>
        <taxon>Brassicaceae</taxon>
        <taxon>Brassiceae</taxon>
        <taxon>Brassica</taxon>
    </lineage>
</organism>